<sequence>MRRWRGGAGRAAVLAAALAAATGACHRPAEPEAPETREPSARAPAALPEIRESPTLAAIRQRGRLNCGVHEGLVGFAYTDNRGAWRGFDVDFCRATAAAIFGDPDAVRFVPLTTEQRFEALQAGRVDVLWRNTSWTMARDTGGELSFAGINYYDGQGFMVRRSLNLSSAAELSGARVCVQAGSTTELNAEDYFRRRGIEYRPIVVATEGEARQAYAREECDAFTADISALAAARTTLPNPQQHVILPDVISKEPLGPVVRSGDDRWAAVIRWTLNALILGEELGVTRSNVSDLAKTSPDPRVRRLLGVEGDFGPSINLSRTWARDAVAAGGNYGEIFNRNLGKQSSLDLERGLNAQWTAQPRGLIYGLPVR</sequence>
<proteinExistence type="inferred from homology"/>
<evidence type="ECO:0000256" key="4">
    <source>
        <dbReference type="SAM" id="MobiDB-lite"/>
    </source>
</evidence>
<dbReference type="CDD" id="cd13692">
    <property type="entry name" value="PBP2_BztA"/>
    <property type="match status" value="1"/>
</dbReference>
<evidence type="ECO:0000313" key="7">
    <source>
        <dbReference type="EMBL" id="AYG96060.1"/>
    </source>
</evidence>
<evidence type="ECO:0000256" key="3">
    <source>
        <dbReference type="ARBA" id="ARBA00022729"/>
    </source>
</evidence>
<dbReference type="PANTHER" id="PTHR30085:SF7">
    <property type="entry name" value="AMINO-ACID ABC TRANSPORTER-BINDING PROTEIN YHDW-RELATED"/>
    <property type="match status" value="1"/>
</dbReference>
<evidence type="ECO:0000256" key="2">
    <source>
        <dbReference type="ARBA" id="ARBA00022448"/>
    </source>
</evidence>
<dbReference type="OrthoDB" id="9777941at2"/>
<dbReference type="EMBL" id="CP032707">
    <property type="protein sequence ID" value="AYG96060.1"/>
    <property type="molecule type" value="Genomic_DNA"/>
</dbReference>
<evidence type="ECO:0000259" key="6">
    <source>
        <dbReference type="SMART" id="SM00062"/>
    </source>
</evidence>
<evidence type="ECO:0000256" key="1">
    <source>
        <dbReference type="ARBA" id="ARBA00010333"/>
    </source>
</evidence>
<gene>
    <name evidence="7" type="ORF">D8I30_13425</name>
</gene>
<accession>A0A494RMQ6</accession>
<organism evidence="7 8">
    <name type="scientific">Brevundimonas naejangsanensis</name>
    <dbReference type="NCBI Taxonomy" id="588932"/>
    <lineage>
        <taxon>Bacteria</taxon>
        <taxon>Pseudomonadati</taxon>
        <taxon>Pseudomonadota</taxon>
        <taxon>Alphaproteobacteria</taxon>
        <taxon>Caulobacterales</taxon>
        <taxon>Caulobacteraceae</taxon>
        <taxon>Brevundimonas</taxon>
    </lineage>
</organism>
<protein>
    <submittedName>
        <fullName evidence="7">Amino acid ABC transporter substrate-binding protein</fullName>
    </submittedName>
</protein>
<dbReference type="SUPFAM" id="SSF53850">
    <property type="entry name" value="Periplasmic binding protein-like II"/>
    <property type="match status" value="1"/>
</dbReference>
<keyword evidence="2" id="KW-0813">Transport</keyword>
<feature type="domain" description="Solute-binding protein family 3/N-terminal" evidence="6">
    <location>
        <begin position="64"/>
        <end position="309"/>
    </location>
</feature>
<dbReference type="AlphaFoldDB" id="A0A494RMQ6"/>
<dbReference type="InterPro" id="IPR051455">
    <property type="entry name" value="Bact_solute-bind_prot3"/>
</dbReference>
<keyword evidence="8" id="KW-1185">Reference proteome</keyword>
<reference evidence="7 8" key="1">
    <citation type="submission" date="2018-10" db="EMBL/GenBank/DDBJ databases">
        <title>Complete genome sequence of Brevundimonas naejangsanensis BRV3.</title>
        <authorList>
            <person name="Berrios L."/>
            <person name="Ely B."/>
        </authorList>
    </citation>
    <scope>NUCLEOTIDE SEQUENCE [LARGE SCALE GENOMIC DNA]</scope>
    <source>
        <strain evidence="7 8">BRV3</strain>
    </source>
</reference>
<dbReference type="RefSeq" id="WP_121483191.1">
    <property type="nucleotide sequence ID" value="NZ_CP032707.1"/>
</dbReference>
<dbReference type="Gene3D" id="3.40.190.10">
    <property type="entry name" value="Periplasmic binding protein-like II"/>
    <property type="match status" value="2"/>
</dbReference>
<feature type="signal peptide" evidence="5">
    <location>
        <begin position="1"/>
        <end position="26"/>
    </location>
</feature>
<evidence type="ECO:0000313" key="8">
    <source>
        <dbReference type="Proteomes" id="UP000276984"/>
    </source>
</evidence>
<dbReference type="PROSITE" id="PS51257">
    <property type="entry name" value="PROKAR_LIPOPROTEIN"/>
    <property type="match status" value="1"/>
</dbReference>
<dbReference type="PANTHER" id="PTHR30085">
    <property type="entry name" value="AMINO ACID ABC TRANSPORTER PERMEASE"/>
    <property type="match status" value="1"/>
</dbReference>
<feature type="chain" id="PRO_5019746263" evidence="5">
    <location>
        <begin position="27"/>
        <end position="371"/>
    </location>
</feature>
<evidence type="ECO:0000256" key="5">
    <source>
        <dbReference type="SAM" id="SignalP"/>
    </source>
</evidence>
<feature type="region of interest" description="Disordered" evidence="4">
    <location>
        <begin position="25"/>
        <end position="47"/>
    </location>
</feature>
<dbReference type="Proteomes" id="UP000276984">
    <property type="component" value="Chromosome"/>
</dbReference>
<keyword evidence="3 5" id="KW-0732">Signal</keyword>
<comment type="similarity">
    <text evidence="1">Belongs to the bacterial solute-binding protein 3 family.</text>
</comment>
<dbReference type="SMART" id="SM00062">
    <property type="entry name" value="PBPb"/>
    <property type="match status" value="1"/>
</dbReference>
<dbReference type="Pfam" id="PF00497">
    <property type="entry name" value="SBP_bac_3"/>
    <property type="match status" value="1"/>
</dbReference>
<dbReference type="InterPro" id="IPR001638">
    <property type="entry name" value="Solute-binding_3/MltF_N"/>
</dbReference>
<name>A0A494RMQ6_9CAUL</name>
<feature type="compositionally biased region" description="Basic and acidic residues" evidence="4">
    <location>
        <begin position="27"/>
        <end position="40"/>
    </location>
</feature>
<dbReference type="GO" id="GO:0006865">
    <property type="term" value="P:amino acid transport"/>
    <property type="evidence" value="ECO:0007669"/>
    <property type="project" value="TreeGrafter"/>
</dbReference>